<reference evidence="9 10" key="1">
    <citation type="submission" date="2018-06" db="EMBL/GenBank/DDBJ databases">
        <title>Genomic Encyclopedia of Archaeal and Bacterial Type Strains, Phase II (KMG-II): from individual species to whole genera.</title>
        <authorList>
            <person name="Goeker M."/>
        </authorList>
    </citation>
    <scope>NUCLEOTIDE SEQUENCE [LARGE SCALE GENOMIC DNA]</scope>
    <source>
        <strain evidence="9 10">DSM 23857</strain>
    </source>
</reference>
<keyword evidence="4 8" id="KW-1003">Cell membrane</keyword>
<dbReference type="GO" id="GO:0050897">
    <property type="term" value="F:cobalt ion binding"/>
    <property type="evidence" value="ECO:0007669"/>
    <property type="project" value="TreeGrafter"/>
</dbReference>
<dbReference type="GO" id="GO:0005886">
    <property type="term" value="C:plasma membrane"/>
    <property type="evidence" value="ECO:0007669"/>
    <property type="project" value="UniProtKB-SubCell"/>
</dbReference>
<comment type="function">
    <text evidence="8">Mediates influx of magnesium ions.</text>
</comment>
<dbReference type="InterPro" id="IPR004488">
    <property type="entry name" value="Mg/Co-transport_prot_CorA"/>
</dbReference>
<dbReference type="PANTHER" id="PTHR46494:SF1">
    <property type="entry name" value="CORA FAMILY METAL ION TRANSPORTER (EUROFUNG)"/>
    <property type="match status" value="1"/>
</dbReference>
<dbReference type="EMBL" id="QLLL01000011">
    <property type="protein sequence ID" value="RAI98672.1"/>
    <property type="molecule type" value="Genomic_DNA"/>
</dbReference>
<dbReference type="FunFam" id="1.20.58.340:FF:000012">
    <property type="entry name" value="Magnesium transport protein CorA"/>
    <property type="match status" value="1"/>
</dbReference>
<feature type="transmembrane region" description="Helical" evidence="8">
    <location>
        <begin position="308"/>
        <end position="328"/>
    </location>
</feature>
<evidence type="ECO:0000256" key="5">
    <source>
        <dbReference type="ARBA" id="ARBA00022692"/>
    </source>
</evidence>
<keyword evidence="3 8" id="KW-0813">Transport</keyword>
<keyword evidence="6 8" id="KW-1133">Transmembrane helix</keyword>
<dbReference type="OrthoDB" id="9803416at2"/>
<accession>A0A327Q640</accession>
<dbReference type="Pfam" id="PF01544">
    <property type="entry name" value="CorA"/>
    <property type="match status" value="1"/>
</dbReference>
<dbReference type="GO" id="GO:0015087">
    <property type="term" value="F:cobalt ion transmembrane transporter activity"/>
    <property type="evidence" value="ECO:0007669"/>
    <property type="project" value="UniProtKB-UniRule"/>
</dbReference>
<dbReference type="PANTHER" id="PTHR46494">
    <property type="entry name" value="CORA FAMILY METAL ION TRANSPORTER (EUROFUNG)"/>
    <property type="match status" value="1"/>
</dbReference>
<proteinExistence type="inferred from homology"/>
<evidence type="ECO:0000256" key="7">
    <source>
        <dbReference type="ARBA" id="ARBA00023136"/>
    </source>
</evidence>
<keyword evidence="8" id="KW-0460">Magnesium</keyword>
<dbReference type="Gene3D" id="3.30.460.20">
    <property type="entry name" value="CorA soluble domain-like"/>
    <property type="match status" value="1"/>
</dbReference>
<dbReference type="InterPro" id="IPR002523">
    <property type="entry name" value="MgTranspt_CorA/ZnTranspt_ZntB"/>
</dbReference>
<evidence type="ECO:0000256" key="2">
    <source>
        <dbReference type="ARBA" id="ARBA00009765"/>
    </source>
</evidence>
<dbReference type="GO" id="GO:0000287">
    <property type="term" value="F:magnesium ion binding"/>
    <property type="evidence" value="ECO:0007669"/>
    <property type="project" value="TreeGrafter"/>
</dbReference>
<evidence type="ECO:0000256" key="1">
    <source>
        <dbReference type="ARBA" id="ARBA00004651"/>
    </source>
</evidence>
<evidence type="ECO:0000313" key="9">
    <source>
        <dbReference type="EMBL" id="RAI98672.1"/>
    </source>
</evidence>
<dbReference type="SUPFAM" id="SSF144083">
    <property type="entry name" value="Magnesium transport protein CorA, transmembrane region"/>
    <property type="match status" value="1"/>
</dbReference>
<keyword evidence="5 8" id="KW-0812">Transmembrane</keyword>
<organism evidence="9 10">
    <name type="scientific">Chitinophaga skermanii</name>
    <dbReference type="NCBI Taxonomy" id="331697"/>
    <lineage>
        <taxon>Bacteria</taxon>
        <taxon>Pseudomonadati</taxon>
        <taxon>Bacteroidota</taxon>
        <taxon>Chitinophagia</taxon>
        <taxon>Chitinophagales</taxon>
        <taxon>Chitinophagaceae</taxon>
        <taxon>Chitinophaga</taxon>
    </lineage>
</organism>
<evidence type="ECO:0000256" key="6">
    <source>
        <dbReference type="ARBA" id="ARBA00022989"/>
    </source>
</evidence>
<evidence type="ECO:0000313" key="10">
    <source>
        <dbReference type="Proteomes" id="UP000249547"/>
    </source>
</evidence>
<dbReference type="Gene3D" id="1.20.58.340">
    <property type="entry name" value="Magnesium transport protein CorA, transmembrane region"/>
    <property type="match status" value="2"/>
</dbReference>
<sequence>MAIRPLIPIADMFSVFKSRRKQRIMNFNPINSVATRVEAKEIIITVFEYNEEALKEKSYTCEEDCFVHNGNNKVKWINVDGINKASVNNISQHFGIHPLLTEDILSVGQRAKMDEIDNILFCLLPMIYFNDQTAEVEQEQVSFVLGKNFVISFQDDPNRDVFNPIRERLRIANSKLRGAKADYLLYALLDIIVDNYFVVMDKLGERIEILEDIIPHRPDKRTLVQINHTRTQALYLKRAIAPVREVINGLIKSENDLLQERTEKYFKDVYDHIVQANDLVDNYRDMVVNLQELYHTQNSLKLNEIMKVLAVVTTLMAPLTVIAGIYGMNFENMPELRTRFGYYITLGVMLIILIGMIIFFRKRRWF</sequence>
<dbReference type="GO" id="GO:0015095">
    <property type="term" value="F:magnesium ion transmembrane transporter activity"/>
    <property type="evidence" value="ECO:0007669"/>
    <property type="project" value="UniProtKB-UniRule"/>
</dbReference>
<comment type="caution">
    <text evidence="9">The sequence shown here is derived from an EMBL/GenBank/DDBJ whole genome shotgun (WGS) entry which is preliminary data.</text>
</comment>
<feature type="transmembrane region" description="Helical" evidence="8">
    <location>
        <begin position="340"/>
        <end position="360"/>
    </location>
</feature>
<evidence type="ECO:0000256" key="8">
    <source>
        <dbReference type="RuleBase" id="RU362010"/>
    </source>
</evidence>
<keyword evidence="8" id="KW-0406">Ion transport</keyword>
<protein>
    <recommendedName>
        <fullName evidence="8">Magnesium transport protein CorA</fullName>
    </recommendedName>
</protein>
<keyword evidence="10" id="KW-1185">Reference proteome</keyword>
<keyword evidence="7 8" id="KW-0472">Membrane</keyword>
<comment type="similarity">
    <text evidence="2 8">Belongs to the CorA metal ion transporter (MIT) (TC 1.A.35) family.</text>
</comment>
<dbReference type="InterPro" id="IPR045861">
    <property type="entry name" value="CorA_cytoplasmic_dom"/>
</dbReference>
<dbReference type="RefSeq" id="WP_111600045.1">
    <property type="nucleotide sequence ID" value="NZ_QLLL01000011.1"/>
</dbReference>
<dbReference type="SUPFAM" id="SSF143865">
    <property type="entry name" value="CorA soluble domain-like"/>
    <property type="match status" value="1"/>
</dbReference>
<dbReference type="AlphaFoldDB" id="A0A327Q640"/>
<evidence type="ECO:0000256" key="4">
    <source>
        <dbReference type="ARBA" id="ARBA00022475"/>
    </source>
</evidence>
<dbReference type="InterPro" id="IPR045863">
    <property type="entry name" value="CorA_TM1_TM2"/>
</dbReference>
<gene>
    <name evidence="8" type="primary">corA</name>
    <name evidence="9" type="ORF">LX64_04657</name>
</gene>
<name>A0A327Q640_9BACT</name>
<comment type="subcellular location">
    <subcellularLocation>
        <location evidence="1">Cell membrane</location>
        <topology evidence="1">Multi-pass membrane protein</topology>
    </subcellularLocation>
    <subcellularLocation>
        <location evidence="8">Membrane</location>
        <topology evidence="8">Multi-pass membrane protein</topology>
    </subcellularLocation>
</comment>
<evidence type="ECO:0000256" key="3">
    <source>
        <dbReference type="ARBA" id="ARBA00022448"/>
    </source>
</evidence>
<dbReference type="NCBIfam" id="TIGR00383">
    <property type="entry name" value="corA"/>
    <property type="match status" value="1"/>
</dbReference>
<dbReference type="Proteomes" id="UP000249547">
    <property type="component" value="Unassembled WGS sequence"/>
</dbReference>
<dbReference type="CDD" id="cd12828">
    <property type="entry name" value="TmCorA-like_1"/>
    <property type="match status" value="1"/>
</dbReference>